<feature type="compositionally biased region" description="Basic residues" evidence="1">
    <location>
        <begin position="59"/>
        <end position="70"/>
    </location>
</feature>
<sequence length="109" mass="11691">MSGKKKQKGPGRLLRGDVSPDAALAADLARIDLESSSGSSASGTPAKGGRRSERLGANAKKKKKKKKKKGSSLETIEARVWKHLRSRQLRVPRKWSIGSDGDVDMHSGA</sequence>
<feature type="region of interest" description="Disordered" evidence="1">
    <location>
        <begin position="31"/>
        <end position="109"/>
    </location>
</feature>
<dbReference type="AlphaFoldDB" id="W7IF41"/>
<gene>
    <name evidence="2" type="ORF">DRE_03305</name>
</gene>
<accession>W7IF41</accession>
<dbReference type="HOGENOM" id="CLU_2183879_0_0_1"/>
<name>W7IF41_9PEZI</name>
<evidence type="ECO:0000256" key="1">
    <source>
        <dbReference type="SAM" id="MobiDB-lite"/>
    </source>
</evidence>
<feature type="compositionally biased region" description="Basic residues" evidence="1">
    <location>
        <begin position="81"/>
        <end position="93"/>
    </location>
</feature>
<keyword evidence="3" id="KW-1185">Reference proteome</keyword>
<feature type="region of interest" description="Disordered" evidence="1">
    <location>
        <begin position="1"/>
        <end position="20"/>
    </location>
</feature>
<evidence type="ECO:0000313" key="3">
    <source>
        <dbReference type="Proteomes" id="UP000024837"/>
    </source>
</evidence>
<evidence type="ECO:0000313" key="2">
    <source>
        <dbReference type="EMBL" id="EWC47685.1"/>
    </source>
</evidence>
<reference evidence="2 3" key="1">
    <citation type="submission" date="2013-05" db="EMBL/GenBank/DDBJ databases">
        <title>Drechslerella stenobrocha genome reveals carnivorous origination and mechanical trapping mechanism of predatory fungi.</title>
        <authorList>
            <person name="Liu X."/>
            <person name="Zhang W."/>
            <person name="Liu K."/>
        </authorList>
    </citation>
    <scope>NUCLEOTIDE SEQUENCE [LARGE SCALE GENOMIC DNA]</scope>
    <source>
        <strain evidence="2 3">248</strain>
    </source>
</reference>
<proteinExistence type="predicted"/>
<dbReference type="EMBL" id="KI966409">
    <property type="protein sequence ID" value="EWC47685.1"/>
    <property type="molecule type" value="Genomic_DNA"/>
</dbReference>
<dbReference type="Proteomes" id="UP000024837">
    <property type="component" value="Unassembled WGS sequence"/>
</dbReference>
<organism evidence="2 3">
    <name type="scientific">Drechslerella stenobrocha 248</name>
    <dbReference type="NCBI Taxonomy" id="1043628"/>
    <lineage>
        <taxon>Eukaryota</taxon>
        <taxon>Fungi</taxon>
        <taxon>Dikarya</taxon>
        <taxon>Ascomycota</taxon>
        <taxon>Pezizomycotina</taxon>
        <taxon>Orbiliomycetes</taxon>
        <taxon>Orbiliales</taxon>
        <taxon>Orbiliaceae</taxon>
        <taxon>Drechslerella</taxon>
    </lineage>
</organism>
<protein>
    <submittedName>
        <fullName evidence="2">Uncharacterized protein</fullName>
    </submittedName>
</protein>